<dbReference type="GO" id="GO:0003676">
    <property type="term" value="F:nucleic acid binding"/>
    <property type="evidence" value="ECO:0007669"/>
    <property type="project" value="InterPro"/>
</dbReference>
<evidence type="ECO:0000313" key="4">
    <source>
        <dbReference type="Proteomes" id="UP000887116"/>
    </source>
</evidence>
<dbReference type="OrthoDB" id="6431693at2759"/>
<proteinExistence type="predicted"/>
<keyword evidence="1" id="KW-0479">Metal-binding</keyword>
<evidence type="ECO:0000256" key="1">
    <source>
        <dbReference type="PROSITE-ProRule" id="PRU00047"/>
    </source>
</evidence>
<feature type="domain" description="CCHC-type" evidence="2">
    <location>
        <begin position="132"/>
        <end position="147"/>
    </location>
</feature>
<dbReference type="GO" id="GO:0008270">
    <property type="term" value="F:zinc ion binding"/>
    <property type="evidence" value="ECO:0007669"/>
    <property type="project" value="UniProtKB-KW"/>
</dbReference>
<dbReference type="PROSITE" id="PS50158">
    <property type="entry name" value="ZF_CCHC"/>
    <property type="match status" value="1"/>
</dbReference>
<reference evidence="3" key="1">
    <citation type="submission" date="2020-07" db="EMBL/GenBank/DDBJ databases">
        <title>Multicomponent nature underlies the extraordinary mechanical properties of spider dragline silk.</title>
        <authorList>
            <person name="Kono N."/>
            <person name="Nakamura H."/>
            <person name="Mori M."/>
            <person name="Yoshida Y."/>
            <person name="Ohtoshi R."/>
            <person name="Malay A.D."/>
            <person name="Moran D.A.P."/>
            <person name="Tomita M."/>
            <person name="Numata K."/>
            <person name="Arakawa K."/>
        </authorList>
    </citation>
    <scope>NUCLEOTIDE SEQUENCE</scope>
</reference>
<dbReference type="Proteomes" id="UP000887116">
    <property type="component" value="Unassembled WGS sequence"/>
</dbReference>
<keyword evidence="1" id="KW-0863">Zinc-finger</keyword>
<name>A0A8X6HZK4_TRICU</name>
<dbReference type="EMBL" id="BMAO01036717">
    <property type="protein sequence ID" value="GFR12649.1"/>
    <property type="molecule type" value="Genomic_DNA"/>
</dbReference>
<evidence type="ECO:0000259" key="2">
    <source>
        <dbReference type="PROSITE" id="PS50158"/>
    </source>
</evidence>
<gene>
    <name evidence="3" type="primary">AVEN_196861_1</name>
    <name evidence="3" type="ORF">TNCT_562801</name>
</gene>
<evidence type="ECO:0000313" key="3">
    <source>
        <dbReference type="EMBL" id="GFR12649.1"/>
    </source>
</evidence>
<comment type="caution">
    <text evidence="3">The sequence shown here is derived from an EMBL/GenBank/DDBJ whole genome shotgun (WGS) entry which is preliminary data.</text>
</comment>
<accession>A0A8X6HZK4</accession>
<dbReference type="AlphaFoldDB" id="A0A8X6HZK4"/>
<keyword evidence="1" id="KW-0862">Zinc</keyword>
<keyword evidence="4" id="KW-1185">Reference proteome</keyword>
<dbReference type="InterPro" id="IPR001878">
    <property type="entry name" value="Znf_CCHC"/>
</dbReference>
<organism evidence="3 4">
    <name type="scientific">Trichonephila clavata</name>
    <name type="common">Joro spider</name>
    <name type="synonym">Nephila clavata</name>
    <dbReference type="NCBI Taxonomy" id="2740835"/>
    <lineage>
        <taxon>Eukaryota</taxon>
        <taxon>Metazoa</taxon>
        <taxon>Ecdysozoa</taxon>
        <taxon>Arthropoda</taxon>
        <taxon>Chelicerata</taxon>
        <taxon>Arachnida</taxon>
        <taxon>Araneae</taxon>
        <taxon>Araneomorphae</taxon>
        <taxon>Entelegynae</taxon>
        <taxon>Araneoidea</taxon>
        <taxon>Nephilidae</taxon>
        <taxon>Trichonephila</taxon>
    </lineage>
</organism>
<protein>
    <submittedName>
        <fullName evidence="3">CCHC-type domain-containing protein</fullName>
    </submittedName>
</protein>
<sequence length="167" mass="19804">MMQIYRGYETEEDWMTNVREVSKRCTGGSRKRTPRFGILIRRIIQEKVNRVFDQAHEPILYLDPYPQTQLLEIMVQNEIEKASIPVSVKPAKIQRRPTYTTVTKRSRVPTHQHSQEKLIFGEQLTTDNRPVCFHCGCPGHVMRYCREKKAIFDSYRNRRQSFDEIEA</sequence>